<feature type="chain" id="PRO_5014934777" evidence="1">
    <location>
        <begin position="25"/>
        <end position="68"/>
    </location>
</feature>
<proteinExistence type="predicted"/>
<evidence type="ECO:0000256" key="1">
    <source>
        <dbReference type="SAM" id="SignalP"/>
    </source>
</evidence>
<sequence>MPIFWFSFFRNCVATLSLVRVSSAATENDSMVKGRLSGRVIGWTSCALLASARMGTFWRGRKHSPMCF</sequence>
<protein>
    <submittedName>
        <fullName evidence="2">Putative secreted protein</fullName>
    </submittedName>
</protein>
<name>A0A2M4DQR8_ANODA</name>
<reference evidence="2" key="1">
    <citation type="submission" date="2018-01" db="EMBL/GenBank/DDBJ databases">
        <title>An insight into the sialome of Amazonian anophelines.</title>
        <authorList>
            <person name="Ribeiro J.M."/>
            <person name="Scarpassa V."/>
            <person name="Calvo E."/>
        </authorList>
    </citation>
    <scope>NUCLEOTIDE SEQUENCE</scope>
</reference>
<accession>A0A2M4DQR8</accession>
<dbReference type="EMBL" id="GGFL01015719">
    <property type="protein sequence ID" value="MBW79897.1"/>
    <property type="molecule type" value="Transcribed_RNA"/>
</dbReference>
<keyword evidence="1" id="KW-0732">Signal</keyword>
<evidence type="ECO:0000313" key="2">
    <source>
        <dbReference type="EMBL" id="MBW79897.1"/>
    </source>
</evidence>
<organism evidence="2">
    <name type="scientific">Anopheles darlingi</name>
    <name type="common">Mosquito</name>
    <dbReference type="NCBI Taxonomy" id="43151"/>
    <lineage>
        <taxon>Eukaryota</taxon>
        <taxon>Metazoa</taxon>
        <taxon>Ecdysozoa</taxon>
        <taxon>Arthropoda</taxon>
        <taxon>Hexapoda</taxon>
        <taxon>Insecta</taxon>
        <taxon>Pterygota</taxon>
        <taxon>Neoptera</taxon>
        <taxon>Endopterygota</taxon>
        <taxon>Diptera</taxon>
        <taxon>Nematocera</taxon>
        <taxon>Culicoidea</taxon>
        <taxon>Culicidae</taxon>
        <taxon>Anophelinae</taxon>
        <taxon>Anopheles</taxon>
    </lineage>
</organism>
<dbReference type="AlphaFoldDB" id="A0A2M4DQR8"/>
<feature type="signal peptide" evidence="1">
    <location>
        <begin position="1"/>
        <end position="24"/>
    </location>
</feature>